<proteinExistence type="predicted"/>
<reference evidence="2" key="1">
    <citation type="submission" date="2022-08" db="EMBL/GenBank/DDBJ databases">
        <title>Genomic Encyclopedia of Type Strains, Phase III (KMG-III): the genomes of soil and plant-associated and newly described type strains.</title>
        <authorList>
            <person name="Whitman W."/>
        </authorList>
    </citation>
    <scope>NUCLEOTIDE SEQUENCE</scope>
    <source>
        <strain evidence="2">HMT 1</strain>
    </source>
</reference>
<sequence>MLLTLFREFLQICLFRRGPQDLPASTPLLVLCLLASVVGSIVIAATSLTLSMAVLSAVAEALFMCMAVYLLLWARGHAARWQQTVTAIAGTGVILILLALPLLAWILAAEAQSAAAGLPILLFYGIIIWNLMVLGHIFRHALSTLLPLGILAALVYYSASVVFINWLIPIPAAN</sequence>
<keyword evidence="1" id="KW-0812">Transmembrane</keyword>
<comment type="caution">
    <text evidence="2">The sequence shown here is derived from an EMBL/GenBank/DDBJ whole genome shotgun (WGS) entry which is preliminary data.</text>
</comment>
<accession>A0AAE3L3Z2</accession>
<organism evidence="2 3">
    <name type="scientific">Methylohalomonas lacus</name>
    <dbReference type="NCBI Taxonomy" id="398773"/>
    <lineage>
        <taxon>Bacteria</taxon>
        <taxon>Pseudomonadati</taxon>
        <taxon>Pseudomonadota</taxon>
        <taxon>Gammaproteobacteria</taxon>
        <taxon>Methylohalomonadales</taxon>
        <taxon>Methylohalomonadaceae</taxon>
        <taxon>Methylohalomonas</taxon>
    </lineage>
</organism>
<evidence type="ECO:0000313" key="3">
    <source>
        <dbReference type="Proteomes" id="UP001204445"/>
    </source>
</evidence>
<evidence type="ECO:0008006" key="4">
    <source>
        <dbReference type="Google" id="ProtNLM"/>
    </source>
</evidence>
<protein>
    <recommendedName>
        <fullName evidence="4">Yip1 domain-containing protein</fullName>
    </recommendedName>
</protein>
<dbReference type="Proteomes" id="UP001204445">
    <property type="component" value="Unassembled WGS sequence"/>
</dbReference>
<feature type="transmembrane region" description="Helical" evidence="1">
    <location>
        <begin position="85"/>
        <end position="108"/>
    </location>
</feature>
<keyword evidence="1" id="KW-1133">Transmembrane helix</keyword>
<dbReference type="EMBL" id="JANUCT010000006">
    <property type="protein sequence ID" value="MCS3903038.1"/>
    <property type="molecule type" value="Genomic_DNA"/>
</dbReference>
<evidence type="ECO:0000313" key="2">
    <source>
        <dbReference type="EMBL" id="MCS3903038.1"/>
    </source>
</evidence>
<feature type="transmembrane region" description="Helical" evidence="1">
    <location>
        <begin position="145"/>
        <end position="168"/>
    </location>
</feature>
<feature type="transmembrane region" description="Helical" evidence="1">
    <location>
        <begin position="114"/>
        <end position="133"/>
    </location>
</feature>
<dbReference type="RefSeq" id="WP_259054651.1">
    <property type="nucleotide sequence ID" value="NZ_JANUCT010000006.1"/>
</dbReference>
<evidence type="ECO:0000256" key="1">
    <source>
        <dbReference type="SAM" id="Phobius"/>
    </source>
</evidence>
<dbReference type="AlphaFoldDB" id="A0AAE3L3Z2"/>
<feature type="transmembrane region" description="Helical" evidence="1">
    <location>
        <begin position="26"/>
        <end position="46"/>
    </location>
</feature>
<keyword evidence="3" id="KW-1185">Reference proteome</keyword>
<gene>
    <name evidence="2" type="ORF">J2T55_001055</name>
</gene>
<name>A0AAE3L3Z2_9GAMM</name>
<feature type="transmembrane region" description="Helical" evidence="1">
    <location>
        <begin position="52"/>
        <end position="73"/>
    </location>
</feature>
<keyword evidence="1" id="KW-0472">Membrane</keyword>